<dbReference type="Proteomes" id="UP000076830">
    <property type="component" value="Chromosome"/>
</dbReference>
<dbReference type="EMBL" id="CP015249">
    <property type="protein sequence ID" value="ANB16209.1"/>
    <property type="molecule type" value="Genomic_DNA"/>
</dbReference>
<dbReference type="RefSeq" id="WP_067642810.1">
    <property type="nucleotide sequence ID" value="NZ_CP015249.1"/>
</dbReference>
<feature type="chain" id="PRO_5007886646" description="Secreted protein" evidence="1">
    <location>
        <begin position="28"/>
        <end position="153"/>
    </location>
</feature>
<evidence type="ECO:0008006" key="4">
    <source>
        <dbReference type="Google" id="ProtNLM"/>
    </source>
</evidence>
<feature type="signal peptide" evidence="1">
    <location>
        <begin position="1"/>
        <end position="27"/>
    </location>
</feature>
<organism evidence="2 3">
    <name type="scientific">Dokdonella koreensis DS-123</name>
    <dbReference type="NCBI Taxonomy" id="1300342"/>
    <lineage>
        <taxon>Bacteria</taxon>
        <taxon>Pseudomonadati</taxon>
        <taxon>Pseudomonadota</taxon>
        <taxon>Gammaproteobacteria</taxon>
        <taxon>Lysobacterales</taxon>
        <taxon>Rhodanobacteraceae</taxon>
        <taxon>Dokdonella</taxon>
    </lineage>
</organism>
<accession>A0A167G6L1</accession>
<reference evidence="2 3" key="1">
    <citation type="submission" date="2016-04" db="EMBL/GenBank/DDBJ databases">
        <title>Complete genome sequence of Dokdonella koreensis DS-123T.</title>
        <authorList>
            <person name="Kim J.F."/>
            <person name="Lee H."/>
            <person name="Kwak M.-J."/>
        </authorList>
    </citation>
    <scope>NUCLEOTIDE SEQUENCE [LARGE SCALE GENOMIC DNA]</scope>
    <source>
        <strain evidence="2 3">DS-123</strain>
    </source>
</reference>
<protein>
    <recommendedName>
        <fullName evidence="4">Secreted protein</fullName>
    </recommendedName>
</protein>
<proteinExistence type="predicted"/>
<evidence type="ECO:0000256" key="1">
    <source>
        <dbReference type="SAM" id="SignalP"/>
    </source>
</evidence>
<keyword evidence="3" id="KW-1185">Reference proteome</keyword>
<keyword evidence="1" id="KW-0732">Signal</keyword>
<evidence type="ECO:0000313" key="2">
    <source>
        <dbReference type="EMBL" id="ANB16209.1"/>
    </source>
</evidence>
<name>A0A167G6L1_9GAMM</name>
<dbReference type="AlphaFoldDB" id="A0A167G6L1"/>
<dbReference type="PATRIC" id="fig|1300342.3.peg.166"/>
<dbReference type="KEGG" id="dko:I596_169"/>
<evidence type="ECO:0000313" key="3">
    <source>
        <dbReference type="Proteomes" id="UP000076830"/>
    </source>
</evidence>
<sequence length="153" mass="15377">MATRALMAGAAAVALMVSGLMVTPARAADLDCKLRFTLSGWSALVKHAEGTGTVTCENGQSMRVKIEAKGGGLTVGKYRIDDGRGTFSDVRTINDVLGNYAEGEAQAGAVKSSAAQVLTKGTVSLALAGTGEGVGLGISVGVFTISKLGKGGK</sequence>
<dbReference type="STRING" id="1300342.I596_169"/>
<gene>
    <name evidence="2" type="ORF">I596_169</name>
</gene>